<gene>
    <name evidence="2" type="ORF">LAZ67_1005576</name>
</gene>
<accession>A0ABY6JY65</accession>
<organism evidence="2 3">
    <name type="scientific">Cordylochernes scorpioides</name>
    <dbReference type="NCBI Taxonomy" id="51811"/>
    <lineage>
        <taxon>Eukaryota</taxon>
        <taxon>Metazoa</taxon>
        <taxon>Ecdysozoa</taxon>
        <taxon>Arthropoda</taxon>
        <taxon>Chelicerata</taxon>
        <taxon>Arachnida</taxon>
        <taxon>Pseudoscorpiones</taxon>
        <taxon>Cheliferoidea</taxon>
        <taxon>Chernetidae</taxon>
        <taxon>Cordylochernes</taxon>
    </lineage>
</organism>
<dbReference type="Pfam" id="PF03577">
    <property type="entry name" value="Peptidase_C69"/>
    <property type="match status" value="1"/>
</dbReference>
<evidence type="ECO:0000256" key="1">
    <source>
        <dbReference type="ARBA" id="ARBA00005705"/>
    </source>
</evidence>
<name>A0ABY6JY65_9ARAC</name>
<comment type="similarity">
    <text evidence="1">Belongs to the peptidase C69 family. Secernin subfamily.</text>
</comment>
<evidence type="ECO:0000313" key="3">
    <source>
        <dbReference type="Proteomes" id="UP001235939"/>
    </source>
</evidence>
<dbReference type="EMBL" id="CP092863">
    <property type="protein sequence ID" value="UYV61619.1"/>
    <property type="molecule type" value="Genomic_DNA"/>
</dbReference>
<protein>
    <submittedName>
        <fullName evidence="2">SCRN2</fullName>
    </submittedName>
</protein>
<dbReference type="InterPro" id="IPR005322">
    <property type="entry name" value="Peptidase_C69"/>
</dbReference>
<dbReference type="Proteomes" id="UP001235939">
    <property type="component" value="Chromosome 01"/>
</dbReference>
<keyword evidence="3" id="KW-1185">Reference proteome</keyword>
<proteinExistence type="inferred from homology"/>
<dbReference type="PANTHER" id="PTHR12994">
    <property type="entry name" value="SECERNIN"/>
    <property type="match status" value="1"/>
</dbReference>
<dbReference type="Gene3D" id="3.60.60.10">
    <property type="entry name" value="Penicillin V Acylase, Chain A"/>
    <property type="match status" value="1"/>
</dbReference>
<reference evidence="2 3" key="1">
    <citation type="submission" date="2022-01" db="EMBL/GenBank/DDBJ databases">
        <title>A chromosomal length assembly of Cordylochernes scorpioides.</title>
        <authorList>
            <person name="Zeh D."/>
            <person name="Zeh J."/>
        </authorList>
    </citation>
    <scope>NUCLEOTIDE SEQUENCE [LARGE SCALE GENOMIC DNA]</scope>
    <source>
        <strain evidence="2">IN4F17</strain>
        <tissue evidence="2">Whole Body</tissue>
    </source>
</reference>
<sequence>MCVGQIAWLLHGPAIPSWYGPPATANNLVIFGKNSDRPSGEVQEMCMVEAKDYEAGTKLKCTHIEIDQAGHTQAVILSKPAWCWGAEMGANEHGVCIGNEAVYTKIEDDGTTGLIGMDLVRLGLERATSAQEALDVMTSLLESHGQEGSCGESPSSLKYHNSYLIVDHQEAWVLETAGRLWAAEKVTSAYRHISNCLSISTTIDKSSSGLKEEAQARGFWNPDDGDFNFAEAFGNPSEDATQRCNAAVEIYKGLNGGNDGSFTPLDMMKILRDRESNICRSVDHSFPTAASQVSVLGPAPRPPCHWFTATPDPSRSVFKPFVFAPGCRLSPHVVSQDNPQWVGGAQDRSHLLYRQHAKQLTKGVGDWEAELSRLEAQCLEEVEAFLTGEAPDLAEVADLFRDAVDTELRFYK</sequence>
<evidence type="ECO:0000313" key="2">
    <source>
        <dbReference type="EMBL" id="UYV61619.1"/>
    </source>
</evidence>
<dbReference type="PANTHER" id="PTHR12994:SF17">
    <property type="entry name" value="LD30995P"/>
    <property type="match status" value="1"/>
</dbReference>